<accession>A0A8H7BZK2</accession>
<dbReference type="InterPro" id="IPR025714">
    <property type="entry name" value="Methyltranfer_dom"/>
</dbReference>
<gene>
    <name evidence="3" type="ORF">EC973_005165</name>
</gene>
<dbReference type="SUPFAM" id="SSF53335">
    <property type="entry name" value="S-adenosyl-L-methionine-dependent methyltransferases"/>
    <property type="match status" value="1"/>
</dbReference>
<comment type="caution">
    <text evidence="3">The sequence shown here is derived from an EMBL/GenBank/DDBJ whole genome shotgun (WGS) entry which is preliminary data.</text>
</comment>
<keyword evidence="4" id="KW-1185">Reference proteome</keyword>
<evidence type="ECO:0000259" key="2">
    <source>
        <dbReference type="Pfam" id="PF13847"/>
    </source>
</evidence>
<feature type="region of interest" description="Disordered" evidence="1">
    <location>
        <begin position="1"/>
        <end position="49"/>
    </location>
</feature>
<name>A0A8H7BZK2_9FUNG</name>
<proteinExistence type="predicted"/>
<dbReference type="PANTHER" id="PTHR43591">
    <property type="entry name" value="METHYLTRANSFERASE"/>
    <property type="match status" value="1"/>
</dbReference>
<reference evidence="3" key="1">
    <citation type="submission" date="2020-01" db="EMBL/GenBank/DDBJ databases">
        <title>Genome Sequencing of Three Apophysomyces-Like Fungal Strains Confirms a Novel Fungal Genus in the Mucoromycota with divergent Burkholderia-like Endosymbiotic Bacteria.</title>
        <authorList>
            <person name="Stajich J.E."/>
            <person name="Macias A.M."/>
            <person name="Carter-House D."/>
            <person name="Lovett B."/>
            <person name="Kasson L.R."/>
            <person name="Berry K."/>
            <person name="Grigoriev I."/>
            <person name="Chang Y."/>
            <person name="Spatafora J."/>
            <person name="Kasson M.T."/>
        </authorList>
    </citation>
    <scope>NUCLEOTIDE SEQUENCE</scope>
    <source>
        <strain evidence="3">NRRL A-21654</strain>
    </source>
</reference>
<feature type="domain" description="Methyltransferase" evidence="2">
    <location>
        <begin position="104"/>
        <end position="234"/>
    </location>
</feature>
<dbReference type="OrthoDB" id="2013972at2759"/>
<dbReference type="CDD" id="cd02440">
    <property type="entry name" value="AdoMet_MTases"/>
    <property type="match status" value="1"/>
</dbReference>
<sequence length="327" mass="36333">MGSRLSITFHKRGKKQQVTSQTEETTKMDSVETDLPAMSAGSTTAGATQTSMFSHRDFHTSETASYWLPKDEEEQDRLTGQHFALKELFGGNVLPIVGQHVPLDNNAKILDIGCGGGTWILDMATEYPNCDYEGVDIVDVAKSHLWPERAHFKCGNILEPLDFPDNTFDLVNMRLFVLALRETEWPLAIQEALRVTKPGGILHLTEVDYKLTGNVVVQDMIKTIHAECASRGQNPHIVTQLERILNEKGAVVLEKTEKEVSLVGDTGISKKFVWDWKHGLKSGLPVLGPKLGLHDEESQRKFLEDIISNMSSSQANTYFTAIAAQKA</sequence>
<organism evidence="3 4">
    <name type="scientific">Apophysomyces ossiformis</name>
    <dbReference type="NCBI Taxonomy" id="679940"/>
    <lineage>
        <taxon>Eukaryota</taxon>
        <taxon>Fungi</taxon>
        <taxon>Fungi incertae sedis</taxon>
        <taxon>Mucoromycota</taxon>
        <taxon>Mucoromycotina</taxon>
        <taxon>Mucoromycetes</taxon>
        <taxon>Mucorales</taxon>
        <taxon>Mucorineae</taxon>
        <taxon>Mucoraceae</taxon>
        <taxon>Apophysomyces</taxon>
    </lineage>
</organism>
<evidence type="ECO:0000256" key="1">
    <source>
        <dbReference type="SAM" id="MobiDB-lite"/>
    </source>
</evidence>
<protein>
    <recommendedName>
        <fullName evidence="2">Methyltransferase domain-containing protein</fullName>
    </recommendedName>
</protein>
<dbReference type="GO" id="GO:0008168">
    <property type="term" value="F:methyltransferase activity"/>
    <property type="evidence" value="ECO:0007669"/>
    <property type="project" value="TreeGrafter"/>
</dbReference>
<evidence type="ECO:0000313" key="4">
    <source>
        <dbReference type="Proteomes" id="UP000605846"/>
    </source>
</evidence>
<dbReference type="EMBL" id="JABAYA010000003">
    <property type="protein sequence ID" value="KAF7732270.1"/>
    <property type="molecule type" value="Genomic_DNA"/>
</dbReference>
<dbReference type="InterPro" id="IPR029063">
    <property type="entry name" value="SAM-dependent_MTases_sf"/>
</dbReference>
<dbReference type="AlphaFoldDB" id="A0A8H7BZK2"/>
<dbReference type="Gene3D" id="3.40.50.150">
    <property type="entry name" value="Vaccinia Virus protein VP39"/>
    <property type="match status" value="1"/>
</dbReference>
<feature type="compositionally biased region" description="Low complexity" evidence="1">
    <location>
        <begin position="37"/>
        <end position="49"/>
    </location>
</feature>
<dbReference type="Proteomes" id="UP000605846">
    <property type="component" value="Unassembled WGS sequence"/>
</dbReference>
<dbReference type="PANTHER" id="PTHR43591:SF24">
    <property type="entry name" value="2-METHOXY-6-POLYPRENYL-1,4-BENZOQUINOL METHYLASE, MITOCHONDRIAL"/>
    <property type="match status" value="1"/>
</dbReference>
<evidence type="ECO:0000313" key="3">
    <source>
        <dbReference type="EMBL" id="KAF7732270.1"/>
    </source>
</evidence>
<dbReference type="Pfam" id="PF13847">
    <property type="entry name" value="Methyltransf_31"/>
    <property type="match status" value="1"/>
</dbReference>